<dbReference type="InterPro" id="IPR050210">
    <property type="entry name" value="tRNA_Adenine-N(6)_MTase"/>
</dbReference>
<dbReference type="PANTHER" id="PTHR47739">
    <property type="entry name" value="TRNA1(VAL) (ADENINE(37)-N6)-METHYLTRANSFERASE"/>
    <property type="match status" value="1"/>
</dbReference>
<dbReference type="EMBL" id="VSSQ01107349">
    <property type="protein sequence ID" value="MPN46571.1"/>
    <property type="molecule type" value="Genomic_DNA"/>
</dbReference>
<dbReference type="Pfam" id="PF05175">
    <property type="entry name" value="MTS"/>
    <property type="match status" value="1"/>
</dbReference>
<dbReference type="AlphaFoldDB" id="A0A645I5J1"/>
<evidence type="ECO:0000313" key="2">
    <source>
        <dbReference type="EMBL" id="MPN46571.1"/>
    </source>
</evidence>
<evidence type="ECO:0000259" key="1">
    <source>
        <dbReference type="Pfam" id="PF05175"/>
    </source>
</evidence>
<proteinExistence type="predicted"/>
<dbReference type="GO" id="GO:0008757">
    <property type="term" value="F:S-adenosylmethionine-dependent methyltransferase activity"/>
    <property type="evidence" value="ECO:0007669"/>
    <property type="project" value="UniProtKB-ARBA"/>
</dbReference>
<sequence length="186" mass="19513">MAGFARLKAGDKLLDLGCGCGILGVLLEQRTGALVTAVDIQPEACALCAASAGLNGQVIRVLQADLRQLHLEAGEPAYDAVVCNPPYFSGGTQSPDPARRLCTHQEAASMGDVAACARRMLKNGGRLFLCYPAQGLAACLASLVNEGLAPKRMRPVAAGEKPPYLILLEARKGGGEGLLWEETIRL</sequence>
<dbReference type="InterPro" id="IPR002052">
    <property type="entry name" value="DNA_methylase_N6_adenine_CS"/>
</dbReference>
<name>A0A645I5J1_9ZZZZ</name>
<comment type="caution">
    <text evidence="2">The sequence shown here is derived from an EMBL/GenBank/DDBJ whole genome shotgun (WGS) entry which is preliminary data.</text>
</comment>
<accession>A0A645I5J1</accession>
<dbReference type="InterPro" id="IPR007848">
    <property type="entry name" value="Small_mtfrase_dom"/>
</dbReference>
<reference evidence="2" key="1">
    <citation type="submission" date="2019-08" db="EMBL/GenBank/DDBJ databases">
        <authorList>
            <person name="Kucharzyk K."/>
            <person name="Murdoch R.W."/>
            <person name="Higgins S."/>
            <person name="Loffler F."/>
        </authorList>
    </citation>
    <scope>NUCLEOTIDE SEQUENCE</scope>
</reference>
<dbReference type="EC" id="2.1.1.223" evidence="2"/>
<keyword evidence="2" id="KW-0808">Transferase</keyword>
<dbReference type="SUPFAM" id="SSF53335">
    <property type="entry name" value="S-adenosyl-L-methionine-dependent methyltransferases"/>
    <property type="match status" value="1"/>
</dbReference>
<dbReference type="GO" id="GO:0003676">
    <property type="term" value="F:nucleic acid binding"/>
    <property type="evidence" value="ECO:0007669"/>
    <property type="project" value="InterPro"/>
</dbReference>
<dbReference type="GO" id="GO:0032259">
    <property type="term" value="P:methylation"/>
    <property type="evidence" value="ECO:0007669"/>
    <property type="project" value="UniProtKB-KW"/>
</dbReference>
<dbReference type="Gene3D" id="3.40.50.150">
    <property type="entry name" value="Vaccinia Virus protein VP39"/>
    <property type="match status" value="1"/>
</dbReference>
<feature type="domain" description="Methyltransferase small" evidence="1">
    <location>
        <begin position="10"/>
        <end position="104"/>
    </location>
</feature>
<dbReference type="CDD" id="cd02440">
    <property type="entry name" value="AdoMet_MTases"/>
    <property type="match status" value="1"/>
</dbReference>
<dbReference type="InterPro" id="IPR029063">
    <property type="entry name" value="SAM-dependent_MTases_sf"/>
</dbReference>
<dbReference type="PANTHER" id="PTHR47739:SF1">
    <property type="entry name" value="TRNA1(VAL) (ADENINE(37)-N6)-METHYLTRANSFERASE"/>
    <property type="match status" value="1"/>
</dbReference>
<gene>
    <name evidence="2" type="primary">yfiC_33</name>
    <name evidence="2" type="ORF">SDC9_194162</name>
</gene>
<organism evidence="2">
    <name type="scientific">bioreactor metagenome</name>
    <dbReference type="NCBI Taxonomy" id="1076179"/>
    <lineage>
        <taxon>unclassified sequences</taxon>
        <taxon>metagenomes</taxon>
        <taxon>ecological metagenomes</taxon>
    </lineage>
</organism>
<keyword evidence="2" id="KW-0489">Methyltransferase</keyword>
<dbReference type="PROSITE" id="PS00092">
    <property type="entry name" value="N6_MTASE"/>
    <property type="match status" value="1"/>
</dbReference>
<protein>
    <submittedName>
        <fullName evidence="2">tRNA1(Val) (Adenine(37)-N6)-methyltransferase</fullName>
        <ecNumber evidence="2">2.1.1.223</ecNumber>
    </submittedName>
</protein>